<gene>
    <name evidence="2" type="ORF">AMELA_G00249230</name>
</gene>
<evidence type="ECO:0000313" key="3">
    <source>
        <dbReference type="Proteomes" id="UP000593565"/>
    </source>
</evidence>
<keyword evidence="3" id="KW-1185">Reference proteome</keyword>
<proteinExistence type="predicted"/>
<dbReference type="GO" id="GO:0016020">
    <property type="term" value="C:membrane"/>
    <property type="evidence" value="ECO:0007669"/>
    <property type="project" value="TreeGrafter"/>
</dbReference>
<feature type="compositionally biased region" description="Basic and acidic residues" evidence="1">
    <location>
        <begin position="32"/>
        <end position="43"/>
    </location>
</feature>
<comment type="caution">
    <text evidence="2">The sequence shown here is derived from an EMBL/GenBank/DDBJ whole genome shotgun (WGS) entry which is preliminary data.</text>
</comment>
<feature type="region of interest" description="Disordered" evidence="1">
    <location>
        <begin position="32"/>
        <end position="114"/>
    </location>
</feature>
<dbReference type="PANTHER" id="PTHR46182:SF3">
    <property type="entry name" value="DYSLEXIA-ASSOCIATED PROTEIN KIAA0319-LIKE PROTEIN"/>
    <property type="match status" value="1"/>
</dbReference>
<evidence type="ECO:0000256" key="1">
    <source>
        <dbReference type="SAM" id="MobiDB-lite"/>
    </source>
</evidence>
<name>A0A7J5ZU75_AMEME</name>
<dbReference type="EMBL" id="JAAGNN010000023">
    <property type="protein sequence ID" value="KAF4073963.1"/>
    <property type="molecule type" value="Genomic_DNA"/>
</dbReference>
<dbReference type="PANTHER" id="PTHR46182">
    <property type="entry name" value="FI19480P1"/>
    <property type="match status" value="1"/>
</dbReference>
<dbReference type="GO" id="GO:0001764">
    <property type="term" value="P:neuron migration"/>
    <property type="evidence" value="ECO:0007669"/>
    <property type="project" value="TreeGrafter"/>
</dbReference>
<reference evidence="2 3" key="1">
    <citation type="submission" date="2020-02" db="EMBL/GenBank/DDBJ databases">
        <title>A chromosome-scale genome assembly of the black bullhead catfish (Ameiurus melas).</title>
        <authorList>
            <person name="Wen M."/>
            <person name="Zham M."/>
            <person name="Cabau C."/>
            <person name="Klopp C."/>
            <person name="Donnadieu C."/>
            <person name="Roques C."/>
            <person name="Bouchez O."/>
            <person name="Lampietro C."/>
            <person name="Jouanno E."/>
            <person name="Herpin A."/>
            <person name="Louis A."/>
            <person name="Berthelot C."/>
            <person name="Parey E."/>
            <person name="Roest-Crollius H."/>
            <person name="Braasch I."/>
            <person name="Postlethwait J."/>
            <person name="Robinson-Rechavi M."/>
            <person name="Echchiki A."/>
            <person name="Begum T."/>
            <person name="Montfort J."/>
            <person name="Schartl M."/>
            <person name="Bobe J."/>
            <person name="Guiguen Y."/>
        </authorList>
    </citation>
    <scope>NUCLEOTIDE SEQUENCE [LARGE SCALE GENOMIC DNA]</scope>
    <source>
        <strain evidence="2">M_S1</strain>
        <tissue evidence="2">Blood</tissue>
    </source>
</reference>
<protein>
    <submittedName>
        <fullName evidence="2">Uncharacterized protein</fullName>
    </submittedName>
</protein>
<evidence type="ECO:0000313" key="2">
    <source>
        <dbReference type="EMBL" id="KAF4073963.1"/>
    </source>
</evidence>
<dbReference type="InterPro" id="IPR029865">
    <property type="entry name" value="KIAA0319-like"/>
</dbReference>
<sequence length="114" mass="12998">MISAEICLIYVSIYVLDLSRRKGKVRRKSRYKMLEGEDQDRMELQPPRAARLKPVPAPSSSALMHSDSDLDSDDGQAGVPWTDRERGHLLRPQNGSVRNGQGPHRTKIQREEFL</sequence>
<organism evidence="2 3">
    <name type="scientific">Ameiurus melas</name>
    <name type="common">Black bullhead</name>
    <name type="synonym">Silurus melas</name>
    <dbReference type="NCBI Taxonomy" id="219545"/>
    <lineage>
        <taxon>Eukaryota</taxon>
        <taxon>Metazoa</taxon>
        <taxon>Chordata</taxon>
        <taxon>Craniata</taxon>
        <taxon>Vertebrata</taxon>
        <taxon>Euteleostomi</taxon>
        <taxon>Actinopterygii</taxon>
        <taxon>Neopterygii</taxon>
        <taxon>Teleostei</taxon>
        <taxon>Ostariophysi</taxon>
        <taxon>Siluriformes</taxon>
        <taxon>Ictaluridae</taxon>
        <taxon>Ameiurus</taxon>
    </lineage>
</organism>
<accession>A0A7J5ZU75</accession>
<dbReference type="GO" id="GO:0005794">
    <property type="term" value="C:Golgi apparatus"/>
    <property type="evidence" value="ECO:0007669"/>
    <property type="project" value="TreeGrafter"/>
</dbReference>
<dbReference type="Proteomes" id="UP000593565">
    <property type="component" value="Unassembled WGS sequence"/>
</dbReference>
<dbReference type="AlphaFoldDB" id="A0A7J5ZU75"/>
<dbReference type="GO" id="GO:0031410">
    <property type="term" value="C:cytoplasmic vesicle"/>
    <property type="evidence" value="ECO:0007669"/>
    <property type="project" value="TreeGrafter"/>
</dbReference>